<dbReference type="InterPro" id="IPR020456">
    <property type="entry name" value="Acylphosphatase"/>
</dbReference>
<dbReference type="Proteomes" id="UP001642487">
    <property type="component" value="Chromosome 4"/>
</dbReference>
<accession>A0ABP0YIA9</accession>
<dbReference type="InterPro" id="IPR036046">
    <property type="entry name" value="Acylphosphatase-like_dom_sf"/>
</dbReference>
<evidence type="ECO:0000313" key="5">
    <source>
        <dbReference type="Proteomes" id="UP001642487"/>
    </source>
</evidence>
<feature type="domain" description="Acylphosphatase-like" evidence="3">
    <location>
        <begin position="114"/>
        <end position="202"/>
    </location>
</feature>
<evidence type="ECO:0000256" key="2">
    <source>
        <dbReference type="RuleBase" id="RU004168"/>
    </source>
</evidence>
<name>A0ABP0YIA9_9ROSI</name>
<feature type="active site" evidence="1">
    <location>
        <position position="147"/>
    </location>
</feature>
<organism evidence="4 5">
    <name type="scientific">Citrullus colocynthis</name>
    <name type="common">colocynth</name>
    <dbReference type="NCBI Taxonomy" id="252529"/>
    <lineage>
        <taxon>Eukaryota</taxon>
        <taxon>Viridiplantae</taxon>
        <taxon>Streptophyta</taxon>
        <taxon>Embryophyta</taxon>
        <taxon>Tracheophyta</taxon>
        <taxon>Spermatophyta</taxon>
        <taxon>Magnoliopsida</taxon>
        <taxon>eudicotyledons</taxon>
        <taxon>Gunneridae</taxon>
        <taxon>Pentapetalae</taxon>
        <taxon>rosids</taxon>
        <taxon>fabids</taxon>
        <taxon>Cucurbitales</taxon>
        <taxon>Cucurbitaceae</taxon>
        <taxon>Benincaseae</taxon>
        <taxon>Citrullus</taxon>
    </lineage>
</organism>
<feature type="active site" evidence="1">
    <location>
        <position position="129"/>
    </location>
</feature>
<reference evidence="4 5" key="1">
    <citation type="submission" date="2024-03" db="EMBL/GenBank/DDBJ databases">
        <authorList>
            <person name="Gkanogiannis A."/>
            <person name="Becerra Lopez-Lavalle L."/>
        </authorList>
    </citation>
    <scope>NUCLEOTIDE SEQUENCE [LARGE SCALE GENOMIC DNA]</scope>
</reference>
<evidence type="ECO:0000313" key="4">
    <source>
        <dbReference type="EMBL" id="CAK9320094.1"/>
    </source>
</evidence>
<dbReference type="EMBL" id="OZ021738">
    <property type="protein sequence ID" value="CAK9320094.1"/>
    <property type="molecule type" value="Genomic_DNA"/>
</dbReference>
<keyword evidence="5" id="KW-1185">Reference proteome</keyword>
<dbReference type="Pfam" id="PF00708">
    <property type="entry name" value="Acylphosphatase"/>
    <property type="match status" value="1"/>
</dbReference>
<dbReference type="PROSITE" id="PS00151">
    <property type="entry name" value="ACYLPHOSPHATASE_2"/>
    <property type="match status" value="1"/>
</dbReference>
<dbReference type="SUPFAM" id="SSF54975">
    <property type="entry name" value="Acylphosphatase/BLUF domain-like"/>
    <property type="match status" value="1"/>
</dbReference>
<dbReference type="InterPro" id="IPR001792">
    <property type="entry name" value="Acylphosphatase-like_dom"/>
</dbReference>
<comment type="catalytic activity">
    <reaction evidence="1">
        <text>an acyl phosphate + H2O = a carboxylate + phosphate + H(+)</text>
        <dbReference type="Rhea" id="RHEA:14965"/>
        <dbReference type="ChEBI" id="CHEBI:15377"/>
        <dbReference type="ChEBI" id="CHEBI:15378"/>
        <dbReference type="ChEBI" id="CHEBI:29067"/>
        <dbReference type="ChEBI" id="CHEBI:43474"/>
        <dbReference type="ChEBI" id="CHEBI:59918"/>
        <dbReference type="EC" id="3.6.1.7"/>
    </reaction>
</comment>
<dbReference type="Gene3D" id="3.30.70.100">
    <property type="match status" value="1"/>
</dbReference>
<keyword evidence="1" id="KW-0378">Hydrolase</keyword>
<dbReference type="PANTHER" id="PTHR47268">
    <property type="entry name" value="ACYLPHOSPHATASE"/>
    <property type="match status" value="1"/>
</dbReference>
<dbReference type="PROSITE" id="PS51160">
    <property type="entry name" value="ACYLPHOSPHATASE_3"/>
    <property type="match status" value="1"/>
</dbReference>
<evidence type="ECO:0000256" key="1">
    <source>
        <dbReference type="PROSITE-ProRule" id="PRU00520"/>
    </source>
</evidence>
<sequence length="202" mass="22486">MASASSASSAAFAASIGPLIRNRSTRFHPCRNPHHKWSFRDVGSYSRLSLFHYSNSSPLLPSLPIRRRLILPHPPLHIVLRSRSPSFRYPLPLMASTVPDQAGPETPQSNPTKTVRVVIKGRVQGVFYRDWTVENATELGLKGWVRNRRDGSVEALFSGRPESVTEMEQRCRRGPPAAMVTGLQVFPSSDDPGPGFERLRTS</sequence>
<evidence type="ECO:0000259" key="3">
    <source>
        <dbReference type="PROSITE" id="PS51160"/>
    </source>
</evidence>
<dbReference type="PRINTS" id="PR00112">
    <property type="entry name" value="ACYLPHPHTASE"/>
</dbReference>
<proteinExistence type="inferred from homology"/>
<protein>
    <recommendedName>
        <fullName evidence="1">acylphosphatase</fullName>
        <ecNumber evidence="1">3.6.1.7</ecNumber>
    </recommendedName>
</protein>
<dbReference type="PANTHER" id="PTHR47268:SF4">
    <property type="entry name" value="ACYLPHOSPHATASE"/>
    <property type="match status" value="1"/>
</dbReference>
<dbReference type="EC" id="3.6.1.7" evidence="1"/>
<gene>
    <name evidence="4" type="ORF">CITCOLO1_LOCUS12135</name>
</gene>
<dbReference type="InterPro" id="IPR017968">
    <property type="entry name" value="Acylphosphatase_CS"/>
</dbReference>
<comment type="similarity">
    <text evidence="2">Belongs to the acylphosphatase family.</text>
</comment>